<evidence type="ECO:0000313" key="4">
    <source>
        <dbReference type="EMBL" id="OCS87510.1"/>
    </source>
</evidence>
<organism evidence="4 5">
    <name type="scientific">Caryophanon tenue</name>
    <dbReference type="NCBI Taxonomy" id="33978"/>
    <lineage>
        <taxon>Bacteria</taxon>
        <taxon>Bacillati</taxon>
        <taxon>Bacillota</taxon>
        <taxon>Bacilli</taxon>
        <taxon>Bacillales</taxon>
        <taxon>Caryophanaceae</taxon>
        <taxon>Caryophanon</taxon>
    </lineage>
</organism>
<proteinExistence type="predicted"/>
<dbReference type="RefSeq" id="WP_066543073.1">
    <property type="nucleotide sequence ID" value="NZ_MASJ01000003.1"/>
</dbReference>
<dbReference type="EMBL" id="MASJ01000003">
    <property type="protein sequence ID" value="OCS87510.1"/>
    <property type="molecule type" value="Genomic_DNA"/>
</dbReference>
<dbReference type="STRING" id="33978.A6M13_09395"/>
<dbReference type="SUPFAM" id="SSF54631">
    <property type="entry name" value="CBS-domain pair"/>
    <property type="match status" value="1"/>
</dbReference>
<dbReference type="PROSITE" id="PS51371">
    <property type="entry name" value="CBS"/>
    <property type="match status" value="1"/>
</dbReference>
<dbReference type="CDD" id="cd04643">
    <property type="entry name" value="CBS_pair_bac"/>
    <property type="match status" value="1"/>
</dbReference>
<protein>
    <recommendedName>
        <fullName evidence="3">CBS domain-containing protein</fullName>
    </recommendedName>
</protein>
<dbReference type="PANTHER" id="PTHR43080">
    <property type="entry name" value="CBS DOMAIN-CONTAINING PROTEIN CBSX3, MITOCHONDRIAL"/>
    <property type="match status" value="1"/>
</dbReference>
<dbReference type="InterPro" id="IPR000644">
    <property type="entry name" value="CBS_dom"/>
</dbReference>
<dbReference type="NCBIfam" id="NF041630">
    <property type="entry name" value="CBS_CbpB"/>
    <property type="match status" value="1"/>
</dbReference>
<sequence length="151" mass="17168">MISLTKREFLDQLVMDFVISSEKVAHVQTGNNAEHALLVLTKTGYSSIPVLDAKYRLHGLLSTKMITESILGMERIEYERLVDIKVDDVMSTDFGVLKTTDTLQRALDLVINHAFLCVVDEDGTFEGILTRRVILKQLKKYIYMQEAKTQS</sequence>
<gene>
    <name evidence="4" type="ORF">A6M13_09395</name>
</gene>
<feature type="domain" description="CBS" evidence="3">
    <location>
        <begin position="19"/>
        <end position="77"/>
    </location>
</feature>
<evidence type="ECO:0000313" key="5">
    <source>
        <dbReference type="Proteomes" id="UP000093199"/>
    </source>
</evidence>
<dbReference type="Proteomes" id="UP000093199">
    <property type="component" value="Unassembled WGS sequence"/>
</dbReference>
<dbReference type="InterPro" id="IPR048125">
    <property type="entry name" value="CBS_CbpB"/>
</dbReference>
<accession>A0A1C0YK25</accession>
<dbReference type="OrthoDB" id="2375431at2"/>
<dbReference type="Pfam" id="PF00571">
    <property type="entry name" value="CBS"/>
    <property type="match status" value="2"/>
</dbReference>
<evidence type="ECO:0000259" key="3">
    <source>
        <dbReference type="PROSITE" id="PS51371"/>
    </source>
</evidence>
<keyword evidence="1 2" id="KW-0129">CBS domain</keyword>
<evidence type="ECO:0000256" key="1">
    <source>
        <dbReference type="ARBA" id="ARBA00023122"/>
    </source>
</evidence>
<name>A0A1C0YK25_9BACL</name>
<evidence type="ECO:0000256" key="2">
    <source>
        <dbReference type="PROSITE-ProRule" id="PRU00703"/>
    </source>
</evidence>
<reference evidence="4 5" key="1">
    <citation type="submission" date="2016-07" db="EMBL/GenBank/DDBJ databases">
        <title>Caryophanon tenue genome sequencing.</title>
        <authorList>
            <person name="Verma A."/>
            <person name="Pal Y."/>
            <person name="Krishnamurthi S."/>
        </authorList>
    </citation>
    <scope>NUCLEOTIDE SEQUENCE [LARGE SCALE GENOMIC DNA]</scope>
    <source>
        <strain evidence="4 5">DSM 14152</strain>
    </source>
</reference>
<dbReference type="Gene3D" id="3.10.580.10">
    <property type="entry name" value="CBS-domain"/>
    <property type="match status" value="1"/>
</dbReference>
<keyword evidence="5" id="KW-1185">Reference proteome</keyword>
<comment type="caution">
    <text evidence="4">The sequence shown here is derived from an EMBL/GenBank/DDBJ whole genome shotgun (WGS) entry which is preliminary data.</text>
</comment>
<dbReference type="PANTHER" id="PTHR43080:SF30">
    <property type="entry name" value="CYCLIC DI-AMP RECEPTOR B"/>
    <property type="match status" value="1"/>
</dbReference>
<dbReference type="AlphaFoldDB" id="A0A1C0YK25"/>
<dbReference type="InterPro" id="IPR051257">
    <property type="entry name" value="Diverse_CBS-Domain"/>
</dbReference>
<dbReference type="InterPro" id="IPR046342">
    <property type="entry name" value="CBS_dom_sf"/>
</dbReference>